<dbReference type="SMART" id="SM00062">
    <property type="entry name" value="PBPb"/>
    <property type="match status" value="1"/>
</dbReference>
<dbReference type="Proteomes" id="UP001155604">
    <property type="component" value="Unassembled WGS sequence"/>
</dbReference>
<feature type="domain" description="Solute-binding protein family 3/N-terminal" evidence="2">
    <location>
        <begin position="23"/>
        <end position="244"/>
    </location>
</feature>
<sequence length="257" mass="28357">MKLVTNFLLSLIFCGAFPLRAQPLNIYTEEWSPISFSIDGKPAGLAVQVVEEIQKRIKNPDPIKVVPWARGWKMLTEQPNTVLFTMTRTAEREQMFTMIGPVAVGTTNFYALKNSGIKITSIEDAKTAKAIGVYRASVEERLLTEHGFTNVAASSTPLLSAKQLMKHRIDLWCNANLTAPSILSDAGASIDDVESLFTISANHLYIAFSQGTPNEVIEQWKSALEAIKADGTFATIYHTWLPNDAPPMQTERIGLGN</sequence>
<proteinExistence type="predicted"/>
<dbReference type="EMBL" id="JAMTCC010000016">
    <property type="protein sequence ID" value="MCT7945926.1"/>
    <property type="molecule type" value="Genomic_DNA"/>
</dbReference>
<reference evidence="3" key="1">
    <citation type="journal article" date="2023" name="Int. J. Syst. Evol. Microbiol.">
        <title>&lt;i&gt;Shewanella septentrionalis&lt;/i&gt; sp. nov. and &lt;i&gt;Shewanella holmiensis&lt;/i&gt; sp. nov., isolated from Baltic Sea water and sediments.</title>
        <authorList>
            <person name="Martin-Rodriguez A.J."/>
            <person name="Thorell K."/>
            <person name="Joffre E."/>
            <person name="Jensie-Markopoulos S."/>
            <person name="Moore E.R.B."/>
            <person name="Sjoling A."/>
        </authorList>
    </citation>
    <scope>NUCLEOTIDE SEQUENCE</scope>
    <source>
        <strain evidence="3">SP1W3</strain>
    </source>
</reference>
<dbReference type="AlphaFoldDB" id="A0A9X2WV59"/>
<gene>
    <name evidence="3" type="ORF">NE536_11225</name>
</gene>
<organism evidence="3 4">
    <name type="scientific">Shewanella septentrionalis</name>
    <dbReference type="NCBI Taxonomy" id="2952223"/>
    <lineage>
        <taxon>Bacteria</taxon>
        <taxon>Pseudomonadati</taxon>
        <taxon>Pseudomonadota</taxon>
        <taxon>Gammaproteobacteria</taxon>
        <taxon>Alteromonadales</taxon>
        <taxon>Shewanellaceae</taxon>
        <taxon>Shewanella</taxon>
    </lineage>
</organism>
<protein>
    <submittedName>
        <fullName evidence="3">ABC transporter substrate-binding protein</fullName>
    </submittedName>
</protein>
<evidence type="ECO:0000313" key="4">
    <source>
        <dbReference type="Proteomes" id="UP001155604"/>
    </source>
</evidence>
<evidence type="ECO:0000256" key="1">
    <source>
        <dbReference type="SAM" id="SignalP"/>
    </source>
</evidence>
<evidence type="ECO:0000259" key="2">
    <source>
        <dbReference type="SMART" id="SM00062"/>
    </source>
</evidence>
<name>A0A9X2WV59_9GAMM</name>
<evidence type="ECO:0000313" key="3">
    <source>
        <dbReference type="EMBL" id="MCT7945926.1"/>
    </source>
</evidence>
<dbReference type="InterPro" id="IPR001638">
    <property type="entry name" value="Solute-binding_3/MltF_N"/>
</dbReference>
<dbReference type="Gene3D" id="3.40.190.10">
    <property type="entry name" value="Periplasmic binding protein-like II"/>
    <property type="match status" value="2"/>
</dbReference>
<feature type="chain" id="PRO_5040793387" evidence="1">
    <location>
        <begin position="22"/>
        <end position="257"/>
    </location>
</feature>
<keyword evidence="4" id="KW-1185">Reference proteome</keyword>
<dbReference type="RefSeq" id="WP_261272731.1">
    <property type="nucleotide sequence ID" value="NZ_JAMTCC010000016.1"/>
</dbReference>
<dbReference type="Pfam" id="PF00497">
    <property type="entry name" value="SBP_bac_3"/>
    <property type="match status" value="1"/>
</dbReference>
<dbReference type="PANTHER" id="PTHR38834:SF3">
    <property type="entry name" value="SOLUTE-BINDING PROTEIN FAMILY 3_N-TERMINAL DOMAIN-CONTAINING PROTEIN"/>
    <property type="match status" value="1"/>
</dbReference>
<dbReference type="PANTHER" id="PTHR38834">
    <property type="entry name" value="PERIPLASMIC SUBSTRATE BINDING PROTEIN FAMILY 3"/>
    <property type="match status" value="1"/>
</dbReference>
<keyword evidence="1" id="KW-0732">Signal</keyword>
<dbReference type="SUPFAM" id="SSF53850">
    <property type="entry name" value="Periplasmic binding protein-like II"/>
    <property type="match status" value="1"/>
</dbReference>
<comment type="caution">
    <text evidence="3">The sequence shown here is derived from an EMBL/GenBank/DDBJ whole genome shotgun (WGS) entry which is preliminary data.</text>
</comment>
<feature type="signal peptide" evidence="1">
    <location>
        <begin position="1"/>
        <end position="21"/>
    </location>
</feature>
<accession>A0A9X2WV59</accession>